<feature type="domain" description="Glycosyltransferase subfamily 4-like N-terminal" evidence="3">
    <location>
        <begin position="18"/>
        <end position="187"/>
    </location>
</feature>
<dbReference type="RefSeq" id="WP_106567633.1">
    <property type="nucleotide sequence ID" value="NZ_PYGF01000006.1"/>
</dbReference>
<dbReference type="Gene3D" id="3.40.50.2000">
    <property type="entry name" value="Glycogen Phosphorylase B"/>
    <property type="match status" value="2"/>
</dbReference>
<dbReference type="SUPFAM" id="SSF53756">
    <property type="entry name" value="UDP-Glycosyltransferase/glycogen phosphorylase"/>
    <property type="match status" value="1"/>
</dbReference>
<comment type="caution">
    <text evidence="4">The sequence shown here is derived from an EMBL/GenBank/DDBJ whole genome shotgun (WGS) entry which is preliminary data.</text>
</comment>
<evidence type="ECO:0000259" key="2">
    <source>
        <dbReference type="Pfam" id="PF00534"/>
    </source>
</evidence>
<feature type="domain" description="Glycosyl transferase family 1" evidence="2">
    <location>
        <begin position="213"/>
        <end position="372"/>
    </location>
</feature>
<organism evidence="4 5">
    <name type="scientific">Cecembia rubra</name>
    <dbReference type="NCBI Taxonomy" id="1485585"/>
    <lineage>
        <taxon>Bacteria</taxon>
        <taxon>Pseudomonadati</taxon>
        <taxon>Bacteroidota</taxon>
        <taxon>Cytophagia</taxon>
        <taxon>Cytophagales</taxon>
        <taxon>Cyclobacteriaceae</taxon>
        <taxon>Cecembia</taxon>
    </lineage>
</organism>
<accession>A0A2P8E3C8</accession>
<gene>
    <name evidence="4" type="ORF">CLV48_106205</name>
</gene>
<proteinExistence type="predicted"/>
<keyword evidence="1 4" id="KW-0808">Transferase</keyword>
<protein>
    <submittedName>
        <fullName evidence="4">Glycosyltransferase involved in cell wall biosynthesis</fullName>
    </submittedName>
</protein>
<evidence type="ECO:0000259" key="3">
    <source>
        <dbReference type="Pfam" id="PF13579"/>
    </source>
</evidence>
<dbReference type="EMBL" id="PYGF01000006">
    <property type="protein sequence ID" value="PSL03964.1"/>
    <property type="molecule type" value="Genomic_DNA"/>
</dbReference>
<dbReference type="OrthoDB" id="9811902at2"/>
<dbReference type="Pfam" id="PF00534">
    <property type="entry name" value="Glycos_transf_1"/>
    <property type="match status" value="1"/>
</dbReference>
<evidence type="ECO:0000313" key="4">
    <source>
        <dbReference type="EMBL" id="PSL03964.1"/>
    </source>
</evidence>
<dbReference type="GO" id="GO:0016757">
    <property type="term" value="F:glycosyltransferase activity"/>
    <property type="evidence" value="ECO:0007669"/>
    <property type="project" value="InterPro"/>
</dbReference>
<evidence type="ECO:0000256" key="1">
    <source>
        <dbReference type="ARBA" id="ARBA00022679"/>
    </source>
</evidence>
<dbReference type="Pfam" id="PF13579">
    <property type="entry name" value="Glyco_trans_4_4"/>
    <property type="match status" value="1"/>
</dbReference>
<dbReference type="Proteomes" id="UP000240708">
    <property type="component" value="Unassembled WGS sequence"/>
</dbReference>
<dbReference type="GO" id="GO:0009103">
    <property type="term" value="P:lipopolysaccharide biosynthetic process"/>
    <property type="evidence" value="ECO:0007669"/>
    <property type="project" value="TreeGrafter"/>
</dbReference>
<dbReference type="InterPro" id="IPR028098">
    <property type="entry name" value="Glyco_trans_4-like_N"/>
</dbReference>
<sequence length="415" mass="46085">MKILYFYQYFSTPKGSWGTRVYEFAKEWVAQGHEVTVVSSIYSKSDLRAEKWVEDQVFDGIRVKVLNVRIDNKQSFLKRIWSFVAYALLSSYYALTIKADVVVASSGPITAWLPGLLARFLRGRKLILEARDLWPEGAIELGIIKNPIVKRLAYAFENFSYQAANGIVGLSPGMQSHIAAKAPQRPVISVTNAANIKLFASKQNFQHPYLIPEKYAIYTGNIGEVNNSRWLLEAAKVLQSKGRSDIKIVLIGEGQQREVLVDEAKSLGLTNFIHIGLMPKSELVSLVQHAMASLVPLKGTPVLDTSSPNKFFESLAAGVPVIQNTKGWMKDFLEINQVGFTLDPNNSEALANLLIELDAKKSLKVSLGERAKSLAAEQFDKKILAKEMLDFIIDPKCVYSSPVTPASSEKSSLNN</sequence>
<name>A0A2P8E3C8_9BACT</name>
<dbReference type="CDD" id="cd03794">
    <property type="entry name" value="GT4_WbuB-like"/>
    <property type="match status" value="1"/>
</dbReference>
<dbReference type="PANTHER" id="PTHR46401">
    <property type="entry name" value="GLYCOSYLTRANSFERASE WBBK-RELATED"/>
    <property type="match status" value="1"/>
</dbReference>
<dbReference type="InterPro" id="IPR001296">
    <property type="entry name" value="Glyco_trans_1"/>
</dbReference>
<reference evidence="4 5" key="1">
    <citation type="submission" date="2018-03" db="EMBL/GenBank/DDBJ databases">
        <title>Genomic Encyclopedia of Archaeal and Bacterial Type Strains, Phase II (KMG-II): from individual species to whole genera.</title>
        <authorList>
            <person name="Goeker M."/>
        </authorList>
    </citation>
    <scope>NUCLEOTIDE SEQUENCE [LARGE SCALE GENOMIC DNA]</scope>
    <source>
        <strain evidence="4 5">DSM 28057</strain>
    </source>
</reference>
<dbReference type="AlphaFoldDB" id="A0A2P8E3C8"/>
<dbReference type="PANTHER" id="PTHR46401:SF2">
    <property type="entry name" value="GLYCOSYLTRANSFERASE WBBK-RELATED"/>
    <property type="match status" value="1"/>
</dbReference>
<keyword evidence="5" id="KW-1185">Reference proteome</keyword>
<evidence type="ECO:0000313" key="5">
    <source>
        <dbReference type="Proteomes" id="UP000240708"/>
    </source>
</evidence>